<accession>D3B4N4</accession>
<proteinExistence type="predicted"/>
<dbReference type="InParanoid" id="D3B4N4"/>
<dbReference type="FunCoup" id="D3B4N4">
    <property type="interactions" value="94"/>
</dbReference>
<evidence type="ECO:0000313" key="3">
    <source>
        <dbReference type="EMBL" id="EFA84282.1"/>
    </source>
</evidence>
<dbReference type="RefSeq" id="XP_020436398.1">
    <property type="nucleotide sequence ID" value="XM_020574326.1"/>
</dbReference>
<dbReference type="Proteomes" id="UP000001396">
    <property type="component" value="Unassembled WGS sequence"/>
</dbReference>
<reference evidence="3 4" key="1">
    <citation type="journal article" date="2011" name="Genome Res.">
        <title>Phylogeny-wide analysis of social amoeba genomes highlights ancient origins for complex intercellular communication.</title>
        <authorList>
            <person name="Heidel A.J."/>
            <person name="Lawal H.M."/>
            <person name="Felder M."/>
            <person name="Schilde C."/>
            <person name="Helps N.R."/>
            <person name="Tunggal B."/>
            <person name="Rivero F."/>
            <person name="John U."/>
            <person name="Schleicher M."/>
            <person name="Eichinger L."/>
            <person name="Platzer M."/>
            <person name="Noegel A.A."/>
            <person name="Schaap P."/>
            <person name="Gloeckner G."/>
        </authorList>
    </citation>
    <scope>NUCLEOTIDE SEQUENCE [LARGE SCALE GENOMIC DNA]</scope>
    <source>
        <strain evidence="4">ATCC 26659 / Pp 5 / PN500</strain>
    </source>
</reference>
<organism evidence="3 4">
    <name type="scientific">Heterostelium pallidum (strain ATCC 26659 / Pp 5 / PN500)</name>
    <name type="common">Cellular slime mold</name>
    <name type="synonym">Polysphondylium pallidum</name>
    <dbReference type="NCBI Taxonomy" id="670386"/>
    <lineage>
        <taxon>Eukaryota</taxon>
        <taxon>Amoebozoa</taxon>
        <taxon>Evosea</taxon>
        <taxon>Eumycetozoa</taxon>
        <taxon>Dictyostelia</taxon>
        <taxon>Acytosteliales</taxon>
        <taxon>Acytosteliaceae</taxon>
        <taxon>Heterostelium</taxon>
    </lineage>
</organism>
<feature type="region of interest" description="Disordered" evidence="1">
    <location>
        <begin position="145"/>
        <end position="168"/>
    </location>
</feature>
<dbReference type="InterPro" id="IPR029438">
    <property type="entry name" value="HPS3_C"/>
</dbReference>
<feature type="domain" description="BLOC-2 complex member HPS3 C-terminal" evidence="2">
    <location>
        <begin position="575"/>
        <end position="843"/>
    </location>
</feature>
<dbReference type="OMA" id="WTLRSCE"/>
<protein>
    <recommendedName>
        <fullName evidence="2">BLOC-2 complex member HPS3 C-terminal domain-containing protein</fullName>
    </recommendedName>
</protein>
<dbReference type="EMBL" id="ADBJ01000010">
    <property type="protein sequence ID" value="EFA84282.1"/>
    <property type="molecule type" value="Genomic_DNA"/>
</dbReference>
<dbReference type="PANTHER" id="PTHR28633:SF1">
    <property type="entry name" value="BLOC-2 COMPLEX MEMBER HPS3"/>
    <property type="match status" value="1"/>
</dbReference>
<dbReference type="GO" id="GO:0005737">
    <property type="term" value="C:cytoplasm"/>
    <property type="evidence" value="ECO:0007669"/>
    <property type="project" value="TreeGrafter"/>
</dbReference>
<dbReference type="Pfam" id="PF14763">
    <property type="entry name" value="HPS3_C"/>
    <property type="match status" value="1"/>
</dbReference>
<dbReference type="PANTHER" id="PTHR28633">
    <property type="entry name" value="HERMANSKY-PUDLAK SYNDROME 3 PROTEIN"/>
    <property type="match status" value="1"/>
</dbReference>
<keyword evidence="4" id="KW-1185">Reference proteome</keyword>
<dbReference type="AlphaFoldDB" id="D3B4N4"/>
<dbReference type="InterPro" id="IPR017216">
    <property type="entry name" value="HPS3"/>
</dbReference>
<name>D3B4N4_HETP5</name>
<feature type="region of interest" description="Disordered" evidence="1">
    <location>
        <begin position="380"/>
        <end position="418"/>
    </location>
</feature>
<feature type="region of interest" description="Disordered" evidence="1">
    <location>
        <begin position="533"/>
        <end position="556"/>
    </location>
</feature>
<evidence type="ECO:0000259" key="2">
    <source>
        <dbReference type="Pfam" id="PF14763"/>
    </source>
</evidence>
<gene>
    <name evidence="3" type="ORF">PPL_03359</name>
</gene>
<dbReference type="GeneID" id="31358881"/>
<evidence type="ECO:0000313" key="4">
    <source>
        <dbReference type="Proteomes" id="UP000001396"/>
    </source>
</evidence>
<sequence>MVKFLTFEIFDNQNLPPSEPDESLEPLEIIAALNDFLVSTKGGTILHYTIGATESTILNRFAAQSKHIIAIHYLPANDAILTLERETDTSKIQVVRLYQNWRQNQSFEDASHGLSSSPIVSSSPIIGGGNNNNNNNNSSSLASMLLQQQQQQQQHGHANSSSNSHGNGNVSLPTVLKIPLATTVTAINVCPVTSRVVVATEKNVSLWSSVSGGHLITSFERILDIDAENVKKVAIYDGYIAYSTLVDVKILSLNIHYQEPIAETTANSQITPPSNAAVNNGPSEIVEDEHYFEVNFDGNGNQTGKNQLSLLQMVNSNQHVDENVHEIIGPITDIDHGISVNTDFGYILLSSTLVLSRRFSQDDNIHSLFFLPDGSHSSIDELNISNNSNTQQSTNVHQHQQHNNQNQQQQQQHSNSNHGKIQSMQMRCVFSTQKEGFLYNISKPSLLAYYMYASDTVFCAANHCFLYTLSADGIQTWSLRTCEGAEHGNDIPAPCGFGMKRFIGLSSMAVMGEYLVILSKIANDITESLTPSFMRSPSRVLSPKKQVDGHSNSSKSSSKQIWSIYILHHTPLQSLYTQILEYATAVKDKDEDVYHQLLLEGHFLLQSKLSNQFRSNPNMNDVASIVNHDVERKNFKKLLRKSSSFLGENQQDYMRAALWYSSSDTDIELVFNMLKENKESQKALSYYLKQVLFNPSSVELLADKEDLSNKILEHYYSESPHNLSFLILESSVSSYSQKLAIDLLKRLSETCDFDLEQRNMNYFALGLLYLDQNNIEDTMSSLNQIPVDSLIKLCLKNPKLLLTTMGENNPTALGKILRQSIPWGLLEITIQLVRKKDISPDEAFTILLHSTTTFATNGILNSNSSNYHHEDFDMDALLLKIYLEWFLNEHCNAINVNNIGSLVTLSTTSSTSNLVELVPPFIKYLIHLYVQDIHRFRGDDKQLFQSLNIDVAMIVNYTPTNKISSTNKQHPQSQLNNMITTDEYCNHWIMYHLKTYSIIPQWLSKLPPFSLDFNRNPSEKEDPNNQLSSLYYRKIQSLLSTTKVTDFEFMENVELMFASDPENIMFVSLQLACLPLLDRTDEGIKLATNTDIAIMLEYGLHFCKHNDWSVVLDQMLRRYLAVSHEVQNQLILLEYERVLDYLTSYMDPEAFLQLLPSNGKMDYFLPFIEKSFSNHYAKLLKAKLTDFLFVE</sequence>
<feature type="compositionally biased region" description="Low complexity" evidence="1">
    <location>
        <begin position="385"/>
        <end position="418"/>
    </location>
</feature>
<comment type="caution">
    <text evidence="3">The sequence shown here is derived from an EMBL/GenBank/DDBJ whole genome shotgun (WGS) entry which is preliminary data.</text>
</comment>
<evidence type="ECO:0000256" key="1">
    <source>
        <dbReference type="SAM" id="MobiDB-lite"/>
    </source>
</evidence>